<dbReference type="Proteomes" id="UP001067235">
    <property type="component" value="Unassembled WGS sequence"/>
</dbReference>
<feature type="signal peptide" evidence="1">
    <location>
        <begin position="1"/>
        <end position="22"/>
    </location>
</feature>
<comment type="caution">
    <text evidence="2">The sequence shown here is derived from an EMBL/GenBank/DDBJ whole genome shotgun (WGS) entry which is preliminary data.</text>
</comment>
<proteinExistence type="predicted"/>
<evidence type="ECO:0000313" key="2">
    <source>
        <dbReference type="EMBL" id="MCZ4552828.1"/>
    </source>
</evidence>
<dbReference type="InterPro" id="IPR024520">
    <property type="entry name" value="DUF3558"/>
</dbReference>
<protein>
    <submittedName>
        <fullName evidence="2">DUF3558 family protein</fullName>
    </submittedName>
</protein>
<feature type="chain" id="PRO_5045760716" evidence="1">
    <location>
        <begin position="23"/>
        <end position="205"/>
    </location>
</feature>
<sequence length="205" mass="22341">MRRRILLALALLPLLIACQVDTTDTRAVPAELLGSTSATPTSTAATPVSLPFENRFPNRWNPSNDGTSYEPCVAFSDEELRRFQVDPREIEDAALVNGQGIRGCSWTMPDSFSMSQLVTNSQSLEAYKRGTIENDWHSDFAVEDRVVGFFSLVHGTSKACSTYVQSGSAAVVTHIIPSTSAKGTTIDTCKLAIDFTSAYIDKIPE</sequence>
<accession>A0ABT4N0N6</accession>
<dbReference type="PROSITE" id="PS51257">
    <property type="entry name" value="PROKAR_LIPOPROTEIN"/>
    <property type="match status" value="1"/>
</dbReference>
<dbReference type="RefSeq" id="WP_084838291.1">
    <property type="nucleotide sequence ID" value="NZ_JAPWIE010000007.1"/>
</dbReference>
<gene>
    <name evidence="2" type="ORF">O4213_22760</name>
</gene>
<organism evidence="2 3">
    <name type="scientific">Gordonia rubripertincta</name>
    <name type="common">Rhodococcus corallinus</name>
    <dbReference type="NCBI Taxonomy" id="36822"/>
    <lineage>
        <taxon>Bacteria</taxon>
        <taxon>Bacillati</taxon>
        <taxon>Actinomycetota</taxon>
        <taxon>Actinomycetes</taxon>
        <taxon>Mycobacteriales</taxon>
        <taxon>Gordoniaceae</taxon>
        <taxon>Gordonia</taxon>
    </lineage>
</organism>
<dbReference type="Pfam" id="PF12079">
    <property type="entry name" value="DUF3558"/>
    <property type="match status" value="1"/>
</dbReference>
<keyword evidence="1" id="KW-0732">Signal</keyword>
<reference evidence="2" key="1">
    <citation type="submission" date="2022-12" db="EMBL/GenBank/DDBJ databases">
        <authorList>
            <person name="Krivoruchko A.V."/>
            <person name="Elkin A."/>
        </authorList>
    </citation>
    <scope>NUCLEOTIDE SEQUENCE</scope>
    <source>
        <strain evidence="2">IEGM 1388</strain>
    </source>
</reference>
<evidence type="ECO:0000256" key="1">
    <source>
        <dbReference type="SAM" id="SignalP"/>
    </source>
</evidence>
<keyword evidence="3" id="KW-1185">Reference proteome</keyword>
<name>A0ABT4N0N6_GORRU</name>
<evidence type="ECO:0000313" key="3">
    <source>
        <dbReference type="Proteomes" id="UP001067235"/>
    </source>
</evidence>
<dbReference type="EMBL" id="JAPWIE010000007">
    <property type="protein sequence ID" value="MCZ4552828.1"/>
    <property type="molecule type" value="Genomic_DNA"/>
</dbReference>